<organism evidence="1 2">
    <name type="scientific">Vaccinium darrowii</name>
    <dbReference type="NCBI Taxonomy" id="229202"/>
    <lineage>
        <taxon>Eukaryota</taxon>
        <taxon>Viridiplantae</taxon>
        <taxon>Streptophyta</taxon>
        <taxon>Embryophyta</taxon>
        <taxon>Tracheophyta</taxon>
        <taxon>Spermatophyta</taxon>
        <taxon>Magnoliopsida</taxon>
        <taxon>eudicotyledons</taxon>
        <taxon>Gunneridae</taxon>
        <taxon>Pentapetalae</taxon>
        <taxon>asterids</taxon>
        <taxon>Ericales</taxon>
        <taxon>Ericaceae</taxon>
        <taxon>Vaccinioideae</taxon>
        <taxon>Vaccinieae</taxon>
        <taxon>Vaccinium</taxon>
    </lineage>
</organism>
<comment type="caution">
    <text evidence="1">The sequence shown here is derived from an EMBL/GenBank/DDBJ whole genome shotgun (WGS) entry which is preliminary data.</text>
</comment>
<proteinExistence type="predicted"/>
<gene>
    <name evidence="1" type="ORF">Vadar_020466</name>
</gene>
<protein>
    <submittedName>
        <fullName evidence="1">Uncharacterized protein</fullName>
    </submittedName>
</protein>
<reference evidence="1 2" key="1">
    <citation type="journal article" date="2021" name="Hortic Res">
        <title>High-quality reference genome and annotation aids understanding of berry development for evergreen blueberry (Vaccinium darrowii).</title>
        <authorList>
            <person name="Yu J."/>
            <person name="Hulse-Kemp A.M."/>
            <person name="Babiker E."/>
            <person name="Staton M."/>
        </authorList>
    </citation>
    <scope>NUCLEOTIDE SEQUENCE [LARGE SCALE GENOMIC DNA]</scope>
    <source>
        <strain evidence="2">cv. NJ 8807/NJ 8810</strain>
        <tissue evidence="1">Young leaf</tissue>
    </source>
</reference>
<keyword evidence="2" id="KW-1185">Reference proteome</keyword>
<dbReference type="Proteomes" id="UP000828048">
    <property type="component" value="Chromosome 10"/>
</dbReference>
<name>A0ACB7XK22_9ERIC</name>
<dbReference type="EMBL" id="CM037160">
    <property type="protein sequence ID" value="KAH7840706.1"/>
    <property type="molecule type" value="Genomic_DNA"/>
</dbReference>
<evidence type="ECO:0000313" key="1">
    <source>
        <dbReference type="EMBL" id="KAH7840706.1"/>
    </source>
</evidence>
<accession>A0ACB7XK22</accession>
<sequence>MEEPNRLPLSPIAVRSSWALPVFKNSSQVCVGVLELVSAVDTITDWHDKSFLQNLYDGLQEEEVFASALPEHCNSDATCSEEGTITKQKRKKGKTGVRIEIPQEEILQCSKMKLDGAARQLNVSSSTLKHICRDYGIRRWPPRKIDKVGAPQPSHDVPARNIDKVGTPQPSRVVLQEGISQLTSDVPPNQASDGRDYRIHLGPPQNRNKVGADDVHIQPHNAASREMEMVAIMAKYSEYTIKFRLSMSSGMQELQLEVAKRLRLEAGTYDICYKDEDDDFILIACDEDLQCCMQTSRSLGSTTVRIVILPRSK</sequence>
<evidence type="ECO:0000313" key="2">
    <source>
        <dbReference type="Proteomes" id="UP000828048"/>
    </source>
</evidence>